<protein>
    <recommendedName>
        <fullName evidence="3">Peroxin 11C</fullName>
    </recommendedName>
</protein>
<comment type="caution">
    <text evidence="1">The sequence shown here is derived from an EMBL/GenBank/DDBJ whole genome shotgun (WGS) entry which is preliminary data.</text>
</comment>
<gene>
    <name evidence="1" type="ORF">DNG_05698</name>
</gene>
<name>A0AAE8SWH8_9PEZI</name>
<accession>A0AAE8SWH8</accession>
<reference evidence="1" key="1">
    <citation type="submission" date="2018-03" db="EMBL/GenBank/DDBJ databases">
        <authorList>
            <person name="Guldener U."/>
        </authorList>
    </citation>
    <scope>NUCLEOTIDE SEQUENCE</scope>
</reference>
<organism evidence="1 2">
    <name type="scientific">Cephalotrichum gorgonifer</name>
    <dbReference type="NCBI Taxonomy" id="2041049"/>
    <lineage>
        <taxon>Eukaryota</taxon>
        <taxon>Fungi</taxon>
        <taxon>Dikarya</taxon>
        <taxon>Ascomycota</taxon>
        <taxon>Pezizomycotina</taxon>
        <taxon>Sordariomycetes</taxon>
        <taxon>Hypocreomycetidae</taxon>
        <taxon>Microascales</taxon>
        <taxon>Microascaceae</taxon>
        <taxon>Cephalotrichum</taxon>
    </lineage>
</organism>
<dbReference type="Proteomes" id="UP001187682">
    <property type="component" value="Unassembled WGS sequence"/>
</dbReference>
<proteinExistence type="predicted"/>
<evidence type="ECO:0000313" key="2">
    <source>
        <dbReference type="Proteomes" id="UP001187682"/>
    </source>
</evidence>
<sequence>MSSSSSSPAGAKPPKLPLSVILALHPANIDAFLAHLHRCLQTPSGIDSVLLFVGYTSRFAASLLTSAPAAQLQQTAPLLLAGLLASSKPDAAAKIVGAGAAARARTLGAAESLRALSTLITEFRTITRLWALLGMYLSLKRLAGRELSGAGGKLGAFDRAMPWLQLSSGVALQALENGAYLAQRGILKWEPKTIGWAYKWSARFFASCVGLELGRLLVEKVRKEGRGAEKEGAESQEMREWREGWNSAFVRNLAWAPLTIHWSLDKGLVSEMAVGALGAIPGIIQVSKLWRDTA</sequence>
<dbReference type="PANTHER" id="PTHR12652:SF25">
    <property type="entry name" value="MICROBODY (PEROXISOME) PROLIFERATION PROTEIN PEROXIN 11C (EUROFUNG)"/>
    <property type="match status" value="1"/>
</dbReference>
<dbReference type="PANTHER" id="PTHR12652">
    <property type="entry name" value="PEROXISOMAL BIOGENESIS FACTOR 11"/>
    <property type="match status" value="1"/>
</dbReference>
<keyword evidence="2" id="KW-1185">Reference proteome</keyword>
<evidence type="ECO:0000313" key="1">
    <source>
        <dbReference type="EMBL" id="SPO03017.1"/>
    </source>
</evidence>
<evidence type="ECO:0008006" key="3">
    <source>
        <dbReference type="Google" id="ProtNLM"/>
    </source>
</evidence>
<dbReference type="EMBL" id="ONZQ02000007">
    <property type="protein sequence ID" value="SPO03017.1"/>
    <property type="molecule type" value="Genomic_DNA"/>
</dbReference>
<dbReference type="AlphaFoldDB" id="A0AAE8SWH8"/>